<comment type="caution">
    <text evidence="7">The sequence shown here is derived from an EMBL/GenBank/DDBJ whole genome shotgun (WGS) entry which is preliminary data.</text>
</comment>
<dbReference type="InterPro" id="IPR036236">
    <property type="entry name" value="Znf_C2H2_sf"/>
</dbReference>
<dbReference type="FunFam" id="3.30.160.60:FF:000021">
    <property type="entry name" value="Basic krueppel-like factor 3"/>
    <property type="match status" value="1"/>
</dbReference>
<gene>
    <name evidence="7" type="ORF">V9T40_005045</name>
</gene>
<reference evidence="7 8" key="1">
    <citation type="submission" date="2024-03" db="EMBL/GenBank/DDBJ databases">
        <title>Adaptation during the transition from Ophiocordyceps entomopathogen to insect associate is accompanied by gene loss and intensified selection.</title>
        <authorList>
            <person name="Ward C.M."/>
            <person name="Onetto C.A."/>
            <person name="Borneman A.R."/>
        </authorList>
    </citation>
    <scope>NUCLEOTIDE SEQUENCE [LARGE SCALE GENOMIC DNA]</scope>
    <source>
        <strain evidence="7">AWRI1</strain>
        <tissue evidence="7">Single Adult Female</tissue>
    </source>
</reference>
<evidence type="ECO:0000256" key="4">
    <source>
        <dbReference type="PROSITE-ProRule" id="PRU00042"/>
    </source>
</evidence>
<organism evidence="7 8">
    <name type="scientific">Parthenolecanium corni</name>
    <dbReference type="NCBI Taxonomy" id="536013"/>
    <lineage>
        <taxon>Eukaryota</taxon>
        <taxon>Metazoa</taxon>
        <taxon>Ecdysozoa</taxon>
        <taxon>Arthropoda</taxon>
        <taxon>Hexapoda</taxon>
        <taxon>Insecta</taxon>
        <taxon>Pterygota</taxon>
        <taxon>Neoptera</taxon>
        <taxon>Paraneoptera</taxon>
        <taxon>Hemiptera</taxon>
        <taxon>Sternorrhyncha</taxon>
        <taxon>Coccoidea</taxon>
        <taxon>Coccidae</taxon>
        <taxon>Parthenolecanium</taxon>
    </lineage>
</organism>
<evidence type="ECO:0000256" key="1">
    <source>
        <dbReference type="ARBA" id="ARBA00022723"/>
    </source>
</evidence>
<dbReference type="AlphaFoldDB" id="A0AAN9TRD2"/>
<evidence type="ECO:0000313" key="7">
    <source>
        <dbReference type="EMBL" id="KAK7584082.1"/>
    </source>
</evidence>
<accession>A0AAN9TRD2</accession>
<keyword evidence="1" id="KW-0479">Metal-binding</keyword>
<dbReference type="PROSITE" id="PS00028">
    <property type="entry name" value="ZINC_FINGER_C2H2_1"/>
    <property type="match status" value="1"/>
</dbReference>
<proteinExistence type="predicted"/>
<sequence>MERYLKEEPKLQSCKKMSTDLDTPWNLFTAPGPWSKVEMVDSLIDDLNLNNSDIEAFSCTSTNCSWESPLSCSVRLKKEPVDELDDDDDDVDDDEELTCAAASRLKKQSHDLDALRCSVVKVKKASSHDYEALSCTVRVKKEPVDEYEFDDICFEDHNGFKLNYISRGSMAHQSILPTLTPPSSPESSINNSSSNSSVENYRSGSSHSSHIKTNKNTNVLSGRPNSRHYLSQNGQNSAPSVTANQSKNSHSSSVSSKLESSSDAKRKTHKCLFTGCKKVYTKSSHLKAHQRTHTGES</sequence>
<dbReference type="GO" id="GO:0000981">
    <property type="term" value="F:DNA-binding transcription factor activity, RNA polymerase II-specific"/>
    <property type="evidence" value="ECO:0007669"/>
    <property type="project" value="TreeGrafter"/>
</dbReference>
<dbReference type="PANTHER" id="PTHR23235:SF150">
    <property type="entry name" value="KRUEPPEL-LIKE FACTOR LUNA"/>
    <property type="match status" value="1"/>
</dbReference>
<feature type="domain" description="C2H2-type" evidence="6">
    <location>
        <begin position="269"/>
        <end position="297"/>
    </location>
</feature>
<evidence type="ECO:0000313" key="8">
    <source>
        <dbReference type="Proteomes" id="UP001367676"/>
    </source>
</evidence>
<dbReference type="GO" id="GO:0008270">
    <property type="term" value="F:zinc ion binding"/>
    <property type="evidence" value="ECO:0007669"/>
    <property type="project" value="UniProtKB-KW"/>
</dbReference>
<dbReference type="GO" id="GO:0000978">
    <property type="term" value="F:RNA polymerase II cis-regulatory region sequence-specific DNA binding"/>
    <property type="evidence" value="ECO:0007669"/>
    <property type="project" value="TreeGrafter"/>
</dbReference>
<feature type="compositionally biased region" description="Low complexity" evidence="5">
    <location>
        <begin position="185"/>
        <end position="206"/>
    </location>
</feature>
<evidence type="ECO:0000256" key="2">
    <source>
        <dbReference type="ARBA" id="ARBA00022771"/>
    </source>
</evidence>
<protein>
    <recommendedName>
        <fullName evidence="6">C2H2-type domain-containing protein</fullName>
    </recommendedName>
</protein>
<dbReference type="PROSITE" id="PS50157">
    <property type="entry name" value="ZINC_FINGER_C2H2_2"/>
    <property type="match status" value="1"/>
</dbReference>
<dbReference type="Proteomes" id="UP001367676">
    <property type="component" value="Unassembled WGS sequence"/>
</dbReference>
<evidence type="ECO:0000256" key="3">
    <source>
        <dbReference type="ARBA" id="ARBA00022833"/>
    </source>
</evidence>
<dbReference type="InterPro" id="IPR013087">
    <property type="entry name" value="Znf_C2H2_type"/>
</dbReference>
<dbReference type="SUPFAM" id="SSF57667">
    <property type="entry name" value="beta-beta-alpha zinc fingers"/>
    <property type="match status" value="1"/>
</dbReference>
<keyword evidence="8" id="KW-1185">Reference proteome</keyword>
<keyword evidence="2 4" id="KW-0863">Zinc-finger</keyword>
<dbReference type="Gene3D" id="3.30.160.60">
    <property type="entry name" value="Classic Zinc Finger"/>
    <property type="match status" value="1"/>
</dbReference>
<evidence type="ECO:0000256" key="5">
    <source>
        <dbReference type="SAM" id="MobiDB-lite"/>
    </source>
</evidence>
<dbReference type="PANTHER" id="PTHR23235">
    <property type="entry name" value="KRUEPPEL-LIKE TRANSCRIPTION FACTOR"/>
    <property type="match status" value="1"/>
</dbReference>
<feature type="region of interest" description="Disordered" evidence="5">
    <location>
        <begin position="175"/>
        <end position="267"/>
    </location>
</feature>
<evidence type="ECO:0000259" key="6">
    <source>
        <dbReference type="PROSITE" id="PS50157"/>
    </source>
</evidence>
<feature type="compositionally biased region" description="Low complexity" evidence="5">
    <location>
        <begin position="246"/>
        <end position="259"/>
    </location>
</feature>
<feature type="compositionally biased region" description="Polar residues" evidence="5">
    <location>
        <begin position="214"/>
        <end position="245"/>
    </location>
</feature>
<name>A0AAN9TRD2_9HEMI</name>
<keyword evidence="3" id="KW-0862">Zinc</keyword>
<dbReference type="EMBL" id="JBBCAQ010000032">
    <property type="protein sequence ID" value="KAK7584082.1"/>
    <property type="molecule type" value="Genomic_DNA"/>
</dbReference>